<keyword evidence="7" id="KW-0472">Membrane</keyword>
<dbReference type="Gene3D" id="3.40.50.300">
    <property type="entry name" value="P-loop containing nucleotide triphosphate hydrolases"/>
    <property type="match status" value="1"/>
</dbReference>
<keyword evidence="10" id="KW-1185">Reference proteome</keyword>
<dbReference type="InterPro" id="IPR003439">
    <property type="entry name" value="ABC_transporter-like_ATP-bd"/>
</dbReference>
<keyword evidence="5" id="KW-0547">Nucleotide-binding</keyword>
<dbReference type="Pfam" id="PF00005">
    <property type="entry name" value="ABC_tran"/>
    <property type="match status" value="1"/>
</dbReference>
<dbReference type="CDD" id="cd03257">
    <property type="entry name" value="ABC_NikE_OppD_transporters"/>
    <property type="match status" value="1"/>
</dbReference>
<dbReference type="PROSITE" id="PS00211">
    <property type="entry name" value="ABC_TRANSPORTER_1"/>
    <property type="match status" value="1"/>
</dbReference>
<keyword evidence="6 9" id="KW-0067">ATP-binding</keyword>
<dbReference type="SMART" id="SM00382">
    <property type="entry name" value="AAA"/>
    <property type="match status" value="1"/>
</dbReference>
<protein>
    <submittedName>
        <fullName evidence="9">ABC transporter ATP-binding protein</fullName>
    </submittedName>
</protein>
<organism evidence="9 10">
    <name type="scientific">Metabacillus flavus</name>
    <dbReference type="NCBI Taxonomy" id="2823519"/>
    <lineage>
        <taxon>Bacteria</taxon>
        <taxon>Bacillati</taxon>
        <taxon>Bacillota</taxon>
        <taxon>Bacilli</taxon>
        <taxon>Bacillales</taxon>
        <taxon>Bacillaceae</taxon>
        <taxon>Metabacillus</taxon>
    </lineage>
</organism>
<evidence type="ECO:0000259" key="8">
    <source>
        <dbReference type="PROSITE" id="PS50893"/>
    </source>
</evidence>
<evidence type="ECO:0000313" key="10">
    <source>
        <dbReference type="Proteomes" id="UP000682403"/>
    </source>
</evidence>
<comment type="caution">
    <text evidence="9">The sequence shown here is derived from an EMBL/GenBank/DDBJ whole genome shotgun (WGS) entry which is preliminary data.</text>
</comment>
<dbReference type="SUPFAM" id="SSF52540">
    <property type="entry name" value="P-loop containing nucleoside triphosphate hydrolases"/>
    <property type="match status" value="1"/>
</dbReference>
<evidence type="ECO:0000313" key="9">
    <source>
        <dbReference type="EMBL" id="MBS2967965.1"/>
    </source>
</evidence>
<evidence type="ECO:0000256" key="5">
    <source>
        <dbReference type="ARBA" id="ARBA00022741"/>
    </source>
</evidence>
<keyword evidence="3" id="KW-0813">Transport</keyword>
<comment type="subcellular location">
    <subcellularLocation>
        <location evidence="1">Cell membrane</location>
        <topology evidence="1">Peripheral membrane protein</topology>
    </subcellularLocation>
</comment>
<dbReference type="PROSITE" id="PS50893">
    <property type="entry name" value="ABC_TRANSPORTER_2"/>
    <property type="match status" value="1"/>
</dbReference>
<reference evidence="9 10" key="1">
    <citation type="submission" date="2021-04" db="EMBL/GenBank/DDBJ databases">
        <title>Metabacillus sp. strain KIGAM252 whole genome sequence.</title>
        <authorList>
            <person name="Seo M.-J."/>
            <person name="Cho E.-S."/>
            <person name="Hwang C.Y."/>
            <person name="Yoon D.J."/>
        </authorList>
    </citation>
    <scope>NUCLEOTIDE SEQUENCE [LARGE SCALE GENOMIC DNA]</scope>
    <source>
        <strain evidence="9 10">KIGAM252</strain>
    </source>
</reference>
<dbReference type="Pfam" id="PF08352">
    <property type="entry name" value="oligo_HPY"/>
    <property type="match status" value="1"/>
</dbReference>
<evidence type="ECO:0000256" key="1">
    <source>
        <dbReference type="ARBA" id="ARBA00004202"/>
    </source>
</evidence>
<evidence type="ECO:0000256" key="7">
    <source>
        <dbReference type="ARBA" id="ARBA00023136"/>
    </source>
</evidence>
<dbReference type="NCBIfam" id="TIGR01727">
    <property type="entry name" value="oligo_HPY"/>
    <property type="match status" value="1"/>
</dbReference>
<dbReference type="InterPro" id="IPR003593">
    <property type="entry name" value="AAA+_ATPase"/>
</dbReference>
<dbReference type="InterPro" id="IPR027417">
    <property type="entry name" value="P-loop_NTPase"/>
</dbReference>
<dbReference type="Proteomes" id="UP000682403">
    <property type="component" value="Unassembled WGS sequence"/>
</dbReference>
<comment type="similarity">
    <text evidence="2">Belongs to the ABC transporter superfamily.</text>
</comment>
<dbReference type="InterPro" id="IPR013563">
    <property type="entry name" value="Oligopep_ABC_C"/>
</dbReference>
<evidence type="ECO:0000256" key="2">
    <source>
        <dbReference type="ARBA" id="ARBA00005417"/>
    </source>
</evidence>
<gene>
    <name evidence="9" type="ORF">J9317_04140</name>
</gene>
<feature type="domain" description="ABC transporter" evidence="8">
    <location>
        <begin position="9"/>
        <end position="256"/>
    </location>
</feature>
<evidence type="ECO:0000256" key="3">
    <source>
        <dbReference type="ARBA" id="ARBA00022448"/>
    </source>
</evidence>
<dbReference type="GO" id="GO:0005524">
    <property type="term" value="F:ATP binding"/>
    <property type="evidence" value="ECO:0007669"/>
    <property type="project" value="UniProtKB-KW"/>
</dbReference>
<accession>A0ABS5LB68</accession>
<evidence type="ECO:0000256" key="6">
    <source>
        <dbReference type="ARBA" id="ARBA00022840"/>
    </source>
</evidence>
<sequence length="333" mass="36529">MKNETVLEVRNLSVGFKRDASVTDVVKSVDLTLKKGEILGIVGESGCGKSVTSMALMGLLPNTSLVRGEILYKDKDLLKQSEVSLRKIRGNEIAMIFQEPMTSLNPLLKIGEQLMEACRVHTKCSKKEAKEQAVQMLGLVGMPRPESLLGEYPHQLSGGMRQRVMIAMAMICNPGVLIADEPTTALDVTIQSQILALMKDLNKKLNTSILLITHDLGVVAQVCDRVAVMYAGQIAEEGDVESIFSSPKHPYTRGLLQSVPDIRTKKEKLFSIKGQVPKPGSIQRGCAYANRCEFVQPLCQEEGPDLTVSSGQKVRCWLYKEEGALIESAIARD</sequence>
<dbReference type="InterPro" id="IPR050388">
    <property type="entry name" value="ABC_Ni/Peptide_Import"/>
</dbReference>
<dbReference type="PANTHER" id="PTHR43297:SF2">
    <property type="entry name" value="DIPEPTIDE TRANSPORT ATP-BINDING PROTEIN DPPD"/>
    <property type="match status" value="1"/>
</dbReference>
<name>A0ABS5LB68_9BACI</name>
<dbReference type="PANTHER" id="PTHR43297">
    <property type="entry name" value="OLIGOPEPTIDE TRANSPORT ATP-BINDING PROTEIN APPD"/>
    <property type="match status" value="1"/>
</dbReference>
<dbReference type="EMBL" id="JAGVRK010000001">
    <property type="protein sequence ID" value="MBS2967965.1"/>
    <property type="molecule type" value="Genomic_DNA"/>
</dbReference>
<evidence type="ECO:0000256" key="4">
    <source>
        <dbReference type="ARBA" id="ARBA00022475"/>
    </source>
</evidence>
<keyword evidence="4" id="KW-1003">Cell membrane</keyword>
<dbReference type="InterPro" id="IPR017871">
    <property type="entry name" value="ABC_transporter-like_CS"/>
</dbReference>
<proteinExistence type="inferred from homology"/>
<dbReference type="RefSeq" id="WP_211556617.1">
    <property type="nucleotide sequence ID" value="NZ_JAGVRK010000001.1"/>
</dbReference>